<evidence type="ECO:0000313" key="2">
    <source>
        <dbReference type="EMBL" id="ACY19375.1"/>
    </source>
</evidence>
<keyword evidence="3" id="KW-1185">Reference proteome</keyword>
<organism evidence="2 3">
    <name type="scientific">Gordonia bronchialis (strain ATCC 25592 / DSM 43247 / BCRC 13721 / JCM 3198 / KCTC 3076 / NBRC 16047 / NCTC 10667)</name>
    <name type="common">Rhodococcus bronchialis</name>
    <dbReference type="NCBI Taxonomy" id="526226"/>
    <lineage>
        <taxon>Bacteria</taxon>
        <taxon>Bacillati</taxon>
        <taxon>Actinomycetota</taxon>
        <taxon>Actinomycetes</taxon>
        <taxon>Mycobacteriales</taxon>
        <taxon>Gordoniaceae</taxon>
        <taxon>Gordonia</taxon>
    </lineage>
</organism>
<gene>
    <name evidence="2" type="ordered locus">Gbro_0016</name>
</gene>
<dbReference type="eggNOG" id="ENOG5030KVN">
    <property type="taxonomic scope" value="Bacteria"/>
</dbReference>
<dbReference type="KEGG" id="gbr:Gbro_0016"/>
<proteinExistence type="predicted"/>
<dbReference type="AlphaFoldDB" id="D0LA46"/>
<sequence>MLVLCVVSAVARLSAAPAHADRGVPSVPNTPYGTSFGTFGNHDFCRGAVHFGLSAPANKPGFVRVTLTSSGFTGQGAGWKRNSLCGVLLLESYMGSAGFRETPIRASFGPRRGERVSRLIYTGSGPLNIGVAPYALNSAVRTPQGQGVGNFAIVP</sequence>
<feature type="signal peptide" evidence="1">
    <location>
        <begin position="1"/>
        <end position="20"/>
    </location>
</feature>
<dbReference type="STRING" id="526226.Gbro_0016"/>
<reference evidence="2 3" key="2">
    <citation type="journal article" date="2010" name="Stand. Genomic Sci.">
        <title>Complete genome sequence of Gordonia bronchialis type strain (3410).</title>
        <authorList>
            <person name="Ivanova N."/>
            <person name="Sikorski J."/>
            <person name="Jando M."/>
            <person name="Lapidus A."/>
            <person name="Nolan M."/>
            <person name="Lucas S."/>
            <person name="Del Rio T.G."/>
            <person name="Tice H."/>
            <person name="Copeland A."/>
            <person name="Cheng J.F."/>
            <person name="Chen F."/>
            <person name="Bruce D."/>
            <person name="Goodwin L."/>
            <person name="Pitluck S."/>
            <person name="Mavromatis K."/>
            <person name="Ovchinnikova G."/>
            <person name="Pati A."/>
            <person name="Chen A."/>
            <person name="Palaniappan K."/>
            <person name="Land M."/>
            <person name="Hauser L."/>
            <person name="Chang Y.J."/>
            <person name="Jeffries C.D."/>
            <person name="Chain P."/>
            <person name="Saunders E."/>
            <person name="Han C."/>
            <person name="Detter J.C."/>
            <person name="Brettin T."/>
            <person name="Rohde M."/>
            <person name="Goker M."/>
            <person name="Bristow J."/>
            <person name="Eisen J.A."/>
            <person name="Markowitz V."/>
            <person name="Hugenholtz P."/>
            <person name="Klenk H.P."/>
            <person name="Kyrpides N.C."/>
        </authorList>
    </citation>
    <scope>NUCLEOTIDE SEQUENCE [LARGE SCALE GENOMIC DNA]</scope>
    <source>
        <strain evidence="3">ATCC 25592 / DSM 43247 / BCRC 13721 / JCM 3198 / KCTC 3076 / NBRC 16047 / NCTC 10667</strain>
    </source>
</reference>
<dbReference type="Proteomes" id="UP000001219">
    <property type="component" value="Chromosome"/>
</dbReference>
<accession>D0LA46</accession>
<keyword evidence="1" id="KW-0732">Signal</keyword>
<dbReference type="EMBL" id="CP001802">
    <property type="protein sequence ID" value="ACY19375.1"/>
    <property type="molecule type" value="Genomic_DNA"/>
</dbReference>
<reference evidence="3" key="1">
    <citation type="submission" date="2009-10" db="EMBL/GenBank/DDBJ databases">
        <title>The complete chromosome of Gordonia bronchialis DSM 43247.</title>
        <authorList>
            <consortium name="US DOE Joint Genome Institute (JGI-PGF)"/>
            <person name="Lucas S."/>
            <person name="Copeland A."/>
            <person name="Lapidus A."/>
            <person name="Glavina del Rio T."/>
            <person name="Dalin E."/>
            <person name="Tice H."/>
            <person name="Bruce D."/>
            <person name="Goodwin L."/>
            <person name="Pitluck S."/>
            <person name="Kyrpides N."/>
            <person name="Mavromatis K."/>
            <person name="Ivanova N."/>
            <person name="Ovchinnikova G."/>
            <person name="Saunders E."/>
            <person name="Brettin T."/>
            <person name="Detter J.C."/>
            <person name="Han C."/>
            <person name="Larimer F."/>
            <person name="Land M."/>
            <person name="Hauser L."/>
            <person name="Markowitz V."/>
            <person name="Cheng J.-F."/>
            <person name="Hugenholtz P."/>
            <person name="Woyke T."/>
            <person name="Wu D."/>
            <person name="Jando M."/>
            <person name="Schneider S."/>
            <person name="Goeker M."/>
            <person name="Klenk H.-P."/>
            <person name="Eisen J.A."/>
        </authorList>
    </citation>
    <scope>NUCLEOTIDE SEQUENCE [LARGE SCALE GENOMIC DNA]</scope>
    <source>
        <strain evidence="3">ATCC 25592 / DSM 43247 / BCRC 13721 / JCM 3198 / KCTC 3076 / NBRC 16047 / NCTC 10667</strain>
    </source>
</reference>
<feature type="chain" id="PRO_5003009910" evidence="1">
    <location>
        <begin position="21"/>
        <end position="155"/>
    </location>
</feature>
<evidence type="ECO:0000256" key="1">
    <source>
        <dbReference type="SAM" id="SignalP"/>
    </source>
</evidence>
<name>D0LA46_GORB4</name>
<evidence type="ECO:0000313" key="3">
    <source>
        <dbReference type="Proteomes" id="UP000001219"/>
    </source>
</evidence>
<dbReference type="HOGENOM" id="CLU_136108_0_0_11"/>
<protein>
    <submittedName>
        <fullName evidence="2">Uncharacterized protein</fullName>
    </submittedName>
</protein>